<sequence length="139" mass="14823">MPAEAVKPGSVGGSPGVIRDQQQGLERYTESEPLPAFLSPILLKDSHVGQRRYGWQNRNYLLPVFDREGAGQGVAGYNSFTLGYTWGHCSGTCRASVAKGIRVLGAAQPFGLSLDFQIGVLLPCRDLGPTKAHPASKPG</sequence>
<evidence type="ECO:0000313" key="2">
    <source>
        <dbReference type="Proteomes" id="UP001266305"/>
    </source>
</evidence>
<reference evidence="1 2" key="1">
    <citation type="submission" date="2023-05" db="EMBL/GenBank/DDBJ databases">
        <title>B98-5 Cell Line De Novo Hybrid Assembly: An Optical Mapping Approach.</title>
        <authorList>
            <person name="Kananen K."/>
            <person name="Auerbach J.A."/>
            <person name="Kautto E."/>
            <person name="Blachly J.S."/>
        </authorList>
    </citation>
    <scope>NUCLEOTIDE SEQUENCE [LARGE SCALE GENOMIC DNA]</scope>
    <source>
        <strain evidence="1">B95-8</strain>
        <tissue evidence="1">Cell line</tissue>
    </source>
</reference>
<name>A0ABQ9TUK5_SAGOE</name>
<keyword evidence="2" id="KW-1185">Reference proteome</keyword>
<dbReference type="EMBL" id="JASSZA010000019">
    <property type="protein sequence ID" value="KAK2088088.1"/>
    <property type="molecule type" value="Genomic_DNA"/>
</dbReference>
<proteinExistence type="predicted"/>
<protein>
    <submittedName>
        <fullName evidence="1">Uncharacterized protein</fullName>
    </submittedName>
</protein>
<dbReference type="Proteomes" id="UP001266305">
    <property type="component" value="Unassembled WGS sequence"/>
</dbReference>
<accession>A0ABQ9TUK5</accession>
<gene>
    <name evidence="1" type="ORF">P7K49_033995</name>
</gene>
<organism evidence="1 2">
    <name type="scientific">Saguinus oedipus</name>
    <name type="common">Cotton-top tamarin</name>
    <name type="synonym">Oedipomidas oedipus</name>
    <dbReference type="NCBI Taxonomy" id="9490"/>
    <lineage>
        <taxon>Eukaryota</taxon>
        <taxon>Metazoa</taxon>
        <taxon>Chordata</taxon>
        <taxon>Craniata</taxon>
        <taxon>Vertebrata</taxon>
        <taxon>Euteleostomi</taxon>
        <taxon>Mammalia</taxon>
        <taxon>Eutheria</taxon>
        <taxon>Euarchontoglires</taxon>
        <taxon>Primates</taxon>
        <taxon>Haplorrhini</taxon>
        <taxon>Platyrrhini</taxon>
        <taxon>Cebidae</taxon>
        <taxon>Callitrichinae</taxon>
        <taxon>Saguinus</taxon>
    </lineage>
</organism>
<evidence type="ECO:0000313" key="1">
    <source>
        <dbReference type="EMBL" id="KAK2088088.1"/>
    </source>
</evidence>
<comment type="caution">
    <text evidence="1">The sequence shown here is derived from an EMBL/GenBank/DDBJ whole genome shotgun (WGS) entry which is preliminary data.</text>
</comment>